<reference evidence="1 2" key="1">
    <citation type="submission" date="2020-08" db="EMBL/GenBank/DDBJ databases">
        <title>Genomic Encyclopedia of Type Strains, Phase IV (KMG-IV): sequencing the most valuable type-strain genomes for metagenomic binning, comparative biology and taxonomic classification.</title>
        <authorList>
            <person name="Goeker M."/>
        </authorList>
    </citation>
    <scope>NUCLEOTIDE SEQUENCE [LARGE SCALE GENOMIC DNA]</scope>
    <source>
        <strain evidence="1 2">DSM 23562</strain>
    </source>
</reference>
<organism evidence="1 2">
    <name type="scientific">Armatimonas rosea</name>
    <dbReference type="NCBI Taxonomy" id="685828"/>
    <lineage>
        <taxon>Bacteria</taxon>
        <taxon>Bacillati</taxon>
        <taxon>Armatimonadota</taxon>
        <taxon>Armatimonadia</taxon>
        <taxon>Armatimonadales</taxon>
        <taxon>Armatimonadaceae</taxon>
        <taxon>Armatimonas</taxon>
    </lineage>
</organism>
<sequence length="102" mass="11698">MARLKRRYTTVSGTDDWIVSVSYDEGALARSHWFEAQVSAVNEATGAAFKLPKELATYRVGETEHPFRDYVRMDWAGDTEAAIAHLVNTLYRRIYAYIERGH</sequence>
<dbReference type="AlphaFoldDB" id="A0A7W9W5E8"/>
<dbReference type="RefSeq" id="WP_184192611.1">
    <property type="nucleotide sequence ID" value="NZ_JACHGW010000001.1"/>
</dbReference>
<protein>
    <submittedName>
        <fullName evidence="1">Uncharacterized protein</fullName>
    </submittedName>
</protein>
<name>A0A7W9W5E8_ARMRO</name>
<gene>
    <name evidence="1" type="ORF">HNQ39_000753</name>
</gene>
<dbReference type="Proteomes" id="UP000520814">
    <property type="component" value="Unassembled WGS sequence"/>
</dbReference>
<dbReference type="EMBL" id="JACHGW010000001">
    <property type="protein sequence ID" value="MBB6048991.1"/>
    <property type="molecule type" value="Genomic_DNA"/>
</dbReference>
<comment type="caution">
    <text evidence="1">The sequence shown here is derived from an EMBL/GenBank/DDBJ whole genome shotgun (WGS) entry which is preliminary data.</text>
</comment>
<evidence type="ECO:0000313" key="2">
    <source>
        <dbReference type="Proteomes" id="UP000520814"/>
    </source>
</evidence>
<keyword evidence="2" id="KW-1185">Reference proteome</keyword>
<proteinExistence type="predicted"/>
<evidence type="ECO:0000313" key="1">
    <source>
        <dbReference type="EMBL" id="MBB6048991.1"/>
    </source>
</evidence>
<accession>A0A7W9W5E8</accession>